<dbReference type="Pfam" id="PF15071">
    <property type="entry name" value="TMEM220"/>
    <property type="match status" value="1"/>
</dbReference>
<dbReference type="Proteomes" id="UP001319200">
    <property type="component" value="Unassembled WGS sequence"/>
</dbReference>
<dbReference type="PANTHER" id="PTHR34262:SF1">
    <property type="entry name" value="TRANSMEMBRANE PROTEIN 220"/>
    <property type="match status" value="1"/>
</dbReference>
<name>A0AAP2GNE8_9BACT</name>
<keyword evidence="1" id="KW-0812">Transmembrane</keyword>
<evidence type="ECO:0000313" key="2">
    <source>
        <dbReference type="EMBL" id="MBT1696835.1"/>
    </source>
</evidence>
<dbReference type="PANTHER" id="PTHR34262">
    <property type="entry name" value="TRANSMEMBRANE PROTEIN 220"/>
    <property type="match status" value="1"/>
</dbReference>
<evidence type="ECO:0000256" key="1">
    <source>
        <dbReference type="SAM" id="Phobius"/>
    </source>
</evidence>
<comment type="caution">
    <text evidence="2">The sequence shown here is derived from an EMBL/GenBank/DDBJ whole genome shotgun (WGS) entry which is preliminary data.</text>
</comment>
<accession>A0AAP2GNE8</accession>
<gene>
    <name evidence="2" type="ORF">KK083_08130</name>
</gene>
<dbReference type="RefSeq" id="WP_254162321.1">
    <property type="nucleotide sequence ID" value="NZ_JAHESF010000006.1"/>
</dbReference>
<evidence type="ECO:0008006" key="4">
    <source>
        <dbReference type="Google" id="ProtNLM"/>
    </source>
</evidence>
<feature type="transmembrane region" description="Helical" evidence="1">
    <location>
        <begin position="51"/>
        <end position="70"/>
    </location>
</feature>
<evidence type="ECO:0000313" key="3">
    <source>
        <dbReference type="Proteomes" id="UP001319200"/>
    </source>
</evidence>
<keyword evidence="3" id="KW-1185">Reference proteome</keyword>
<dbReference type="InterPro" id="IPR029377">
    <property type="entry name" value="TMEM220"/>
</dbReference>
<feature type="transmembrane region" description="Helical" evidence="1">
    <location>
        <begin position="26"/>
        <end position="44"/>
    </location>
</feature>
<keyword evidence="1" id="KW-0472">Membrane</keyword>
<feature type="transmembrane region" description="Helical" evidence="1">
    <location>
        <begin position="100"/>
        <end position="119"/>
    </location>
</feature>
<dbReference type="AlphaFoldDB" id="A0AAP2GNE8"/>
<sequence>MKIVNIILAVMFLAFAFVQINDPDPVLWIAIYGSMAVICIMAAFRYFFRIVMLVLLAAFVVYAVILLPGMREWMAQPDRSVLFDDIAKMQHLYIEEAREFLGLMICIAVLLMQLIRVWTLKKAV</sequence>
<protein>
    <recommendedName>
        <fullName evidence="4">Transmembrane family 220, helix</fullName>
    </recommendedName>
</protein>
<proteinExistence type="predicted"/>
<organism evidence="2 3">
    <name type="scientific">Chryseosolibacter histidini</name>
    <dbReference type="NCBI Taxonomy" id="2782349"/>
    <lineage>
        <taxon>Bacteria</taxon>
        <taxon>Pseudomonadati</taxon>
        <taxon>Bacteroidota</taxon>
        <taxon>Cytophagia</taxon>
        <taxon>Cytophagales</taxon>
        <taxon>Chryseotaleaceae</taxon>
        <taxon>Chryseosolibacter</taxon>
    </lineage>
</organism>
<reference evidence="2 3" key="1">
    <citation type="submission" date="2021-05" db="EMBL/GenBank/DDBJ databases">
        <title>A Polyphasic approach of four new species of the genus Ohtaekwangia: Ohtaekwangia histidinii sp. nov., Ohtaekwangia cretensis sp. nov., Ohtaekwangia indiensis sp. nov., Ohtaekwangia reichenbachii sp. nov. from diverse environment.</title>
        <authorList>
            <person name="Octaviana S."/>
        </authorList>
    </citation>
    <scope>NUCLEOTIDE SEQUENCE [LARGE SCALE GENOMIC DNA]</scope>
    <source>
        <strain evidence="2 3">PWU4</strain>
    </source>
</reference>
<dbReference type="EMBL" id="JAHESF010000006">
    <property type="protein sequence ID" value="MBT1696835.1"/>
    <property type="molecule type" value="Genomic_DNA"/>
</dbReference>
<keyword evidence="1" id="KW-1133">Transmembrane helix</keyword>